<reference evidence="1" key="1">
    <citation type="submission" date="2023-04" db="EMBL/GenBank/DDBJ databases">
        <title>A chromosome-level genome assembly of the parasitoid wasp Eretmocerus hayati.</title>
        <authorList>
            <person name="Zhong Y."/>
            <person name="Liu S."/>
            <person name="Liu Y."/>
        </authorList>
    </citation>
    <scope>NUCLEOTIDE SEQUENCE</scope>
    <source>
        <strain evidence="1">ZJU_SS_LIU_2023</strain>
    </source>
</reference>
<gene>
    <name evidence="1" type="ORF">QAD02_013244</name>
</gene>
<dbReference type="EMBL" id="CM056742">
    <property type="protein sequence ID" value="KAJ8677457.1"/>
    <property type="molecule type" value="Genomic_DNA"/>
</dbReference>
<evidence type="ECO:0000313" key="2">
    <source>
        <dbReference type="Proteomes" id="UP001239111"/>
    </source>
</evidence>
<evidence type="ECO:0000313" key="1">
    <source>
        <dbReference type="EMBL" id="KAJ8677457.1"/>
    </source>
</evidence>
<dbReference type="Proteomes" id="UP001239111">
    <property type="component" value="Chromosome 2"/>
</dbReference>
<keyword evidence="2" id="KW-1185">Reference proteome</keyword>
<sequence length="172" mass="19682">MSKAMCCVVDYSNSRRNSEYFFFKFPLSESKREQRRLWIAVVKRKNVDGSPWMPKPHDCICSAHFFGNDKSDDPWSPSYLPTIFPLVHRTKKINSQAAARRFKRLKDKSHTNVLKLATLCDQGSHPNVEIQADIIINWKVTNDRGVGTVSSEPVQSEVELGLKGMQPISQEK</sequence>
<protein>
    <submittedName>
        <fullName evidence="1">Uncharacterized protein</fullName>
    </submittedName>
</protein>
<proteinExistence type="predicted"/>
<comment type="caution">
    <text evidence="1">The sequence shown here is derived from an EMBL/GenBank/DDBJ whole genome shotgun (WGS) entry which is preliminary data.</text>
</comment>
<name>A0ACC2P4U5_9HYME</name>
<accession>A0ACC2P4U5</accession>
<organism evidence="1 2">
    <name type="scientific">Eretmocerus hayati</name>
    <dbReference type="NCBI Taxonomy" id="131215"/>
    <lineage>
        <taxon>Eukaryota</taxon>
        <taxon>Metazoa</taxon>
        <taxon>Ecdysozoa</taxon>
        <taxon>Arthropoda</taxon>
        <taxon>Hexapoda</taxon>
        <taxon>Insecta</taxon>
        <taxon>Pterygota</taxon>
        <taxon>Neoptera</taxon>
        <taxon>Endopterygota</taxon>
        <taxon>Hymenoptera</taxon>
        <taxon>Apocrita</taxon>
        <taxon>Proctotrupomorpha</taxon>
        <taxon>Chalcidoidea</taxon>
        <taxon>Aphelinidae</taxon>
        <taxon>Aphelininae</taxon>
        <taxon>Eretmocerus</taxon>
    </lineage>
</organism>